<dbReference type="InterPro" id="IPR036865">
    <property type="entry name" value="CRAL-TRIO_dom_sf"/>
</dbReference>
<dbReference type="OrthoDB" id="1434354at2759"/>
<proteinExistence type="predicted"/>
<evidence type="ECO:0000313" key="2">
    <source>
        <dbReference type="Proteomes" id="UP000499080"/>
    </source>
</evidence>
<dbReference type="SUPFAM" id="SSF46938">
    <property type="entry name" value="CRAL/TRIO N-terminal domain"/>
    <property type="match status" value="1"/>
</dbReference>
<sequence>METFRRKPTISEKELLRQFKKNISDVLTPLHTDAYLMKWIRAGNFNIRKSEQFFREMVPRDSTSGIEILLLTKLPPKRQNIGHRTNAAIRKREERQN</sequence>
<gene>
    <name evidence="1" type="ORF">AVEN_40351_1</name>
</gene>
<dbReference type="AlphaFoldDB" id="A0A4Y2F0S3"/>
<dbReference type="InterPro" id="IPR036273">
    <property type="entry name" value="CRAL/TRIO_N_dom_sf"/>
</dbReference>
<name>A0A4Y2F0S3_ARAVE</name>
<comment type="caution">
    <text evidence="1">The sequence shown here is derived from an EMBL/GenBank/DDBJ whole genome shotgun (WGS) entry which is preliminary data.</text>
</comment>
<keyword evidence="2" id="KW-1185">Reference proteome</keyword>
<dbReference type="Proteomes" id="UP000499080">
    <property type="component" value="Unassembled WGS sequence"/>
</dbReference>
<evidence type="ECO:0000313" key="1">
    <source>
        <dbReference type="EMBL" id="GBM35130.1"/>
    </source>
</evidence>
<dbReference type="Gene3D" id="3.40.525.10">
    <property type="entry name" value="CRAL-TRIO lipid binding domain"/>
    <property type="match status" value="1"/>
</dbReference>
<dbReference type="EMBL" id="BGPR01000776">
    <property type="protein sequence ID" value="GBM35130.1"/>
    <property type="molecule type" value="Genomic_DNA"/>
</dbReference>
<reference evidence="1 2" key="1">
    <citation type="journal article" date="2019" name="Sci. Rep.">
        <title>Orb-weaving spider Araneus ventricosus genome elucidates the spidroin gene catalogue.</title>
        <authorList>
            <person name="Kono N."/>
            <person name="Nakamura H."/>
            <person name="Ohtoshi R."/>
            <person name="Moran D.A.P."/>
            <person name="Shinohara A."/>
            <person name="Yoshida Y."/>
            <person name="Fujiwara M."/>
            <person name="Mori M."/>
            <person name="Tomita M."/>
            <person name="Arakawa K."/>
        </authorList>
    </citation>
    <scope>NUCLEOTIDE SEQUENCE [LARGE SCALE GENOMIC DNA]</scope>
</reference>
<accession>A0A4Y2F0S3</accession>
<organism evidence="1 2">
    <name type="scientific">Araneus ventricosus</name>
    <name type="common">Orbweaver spider</name>
    <name type="synonym">Epeira ventricosa</name>
    <dbReference type="NCBI Taxonomy" id="182803"/>
    <lineage>
        <taxon>Eukaryota</taxon>
        <taxon>Metazoa</taxon>
        <taxon>Ecdysozoa</taxon>
        <taxon>Arthropoda</taxon>
        <taxon>Chelicerata</taxon>
        <taxon>Arachnida</taxon>
        <taxon>Araneae</taxon>
        <taxon>Araneomorphae</taxon>
        <taxon>Entelegynae</taxon>
        <taxon>Araneoidea</taxon>
        <taxon>Araneidae</taxon>
        <taxon>Araneus</taxon>
    </lineage>
</organism>
<evidence type="ECO:0008006" key="3">
    <source>
        <dbReference type="Google" id="ProtNLM"/>
    </source>
</evidence>
<protein>
    <recommendedName>
        <fullName evidence="3">CRAL/TRIO N-terminal domain-containing protein</fullName>
    </recommendedName>
</protein>